<dbReference type="EMBL" id="OZ034817">
    <property type="protein sequence ID" value="CAL1381394.1"/>
    <property type="molecule type" value="Genomic_DNA"/>
</dbReference>
<accession>A0AAV2E6A9</accession>
<proteinExistence type="predicted"/>
<evidence type="ECO:0000256" key="1">
    <source>
        <dbReference type="SAM" id="MobiDB-lite"/>
    </source>
</evidence>
<feature type="compositionally biased region" description="Basic and acidic residues" evidence="1">
    <location>
        <begin position="54"/>
        <end position="63"/>
    </location>
</feature>
<dbReference type="Proteomes" id="UP001497516">
    <property type="component" value="Chromosome 4"/>
</dbReference>
<protein>
    <submittedName>
        <fullName evidence="2">Uncharacterized protein</fullName>
    </submittedName>
</protein>
<sequence length="93" mass="9679">MFGFLPYLQVAEGRERVSGPGRRRRGSGKVEAGKWGHRRVSGFQSRVAASALGEGRETGRVRDSGSAAAAEGAASGEEEKRRGGCGAARGCSL</sequence>
<feature type="region of interest" description="Disordered" evidence="1">
    <location>
        <begin position="14"/>
        <end position="36"/>
    </location>
</feature>
<organism evidence="2 3">
    <name type="scientific">Linum trigynum</name>
    <dbReference type="NCBI Taxonomy" id="586398"/>
    <lineage>
        <taxon>Eukaryota</taxon>
        <taxon>Viridiplantae</taxon>
        <taxon>Streptophyta</taxon>
        <taxon>Embryophyta</taxon>
        <taxon>Tracheophyta</taxon>
        <taxon>Spermatophyta</taxon>
        <taxon>Magnoliopsida</taxon>
        <taxon>eudicotyledons</taxon>
        <taxon>Gunneridae</taxon>
        <taxon>Pentapetalae</taxon>
        <taxon>rosids</taxon>
        <taxon>fabids</taxon>
        <taxon>Malpighiales</taxon>
        <taxon>Linaceae</taxon>
        <taxon>Linum</taxon>
    </lineage>
</organism>
<feature type="compositionally biased region" description="Low complexity" evidence="1">
    <location>
        <begin position="64"/>
        <end position="75"/>
    </location>
</feature>
<gene>
    <name evidence="2" type="ORF">LTRI10_LOCUS22774</name>
</gene>
<name>A0AAV2E6A9_9ROSI</name>
<evidence type="ECO:0000313" key="3">
    <source>
        <dbReference type="Proteomes" id="UP001497516"/>
    </source>
</evidence>
<dbReference type="AlphaFoldDB" id="A0AAV2E6A9"/>
<feature type="region of interest" description="Disordered" evidence="1">
    <location>
        <begin position="51"/>
        <end position="93"/>
    </location>
</feature>
<keyword evidence="3" id="KW-1185">Reference proteome</keyword>
<evidence type="ECO:0000313" key="2">
    <source>
        <dbReference type="EMBL" id="CAL1381394.1"/>
    </source>
</evidence>
<reference evidence="2 3" key="1">
    <citation type="submission" date="2024-04" db="EMBL/GenBank/DDBJ databases">
        <authorList>
            <person name="Fracassetti M."/>
        </authorList>
    </citation>
    <scope>NUCLEOTIDE SEQUENCE [LARGE SCALE GENOMIC DNA]</scope>
</reference>